<protein>
    <submittedName>
        <fullName evidence="2">Putative tick defensin</fullName>
    </submittedName>
</protein>
<accession>L7MCJ3</accession>
<sequence>MFAAHSAFLLIVAITIAMINTSSTSTWAVSGTCKTPGVPCRYPSNSTCRGVCTCRGYYNTYGFEYICMDPDYRGPNVMTYY</sequence>
<proteinExistence type="evidence at transcript level"/>
<feature type="chain" id="PRO_5003981660" evidence="1">
    <location>
        <begin position="25"/>
        <end position="81"/>
    </location>
</feature>
<evidence type="ECO:0000256" key="1">
    <source>
        <dbReference type="SAM" id="SignalP"/>
    </source>
</evidence>
<organism evidence="2">
    <name type="scientific">Rhipicephalus pulchellus</name>
    <name type="common">Yellow backed tick</name>
    <name type="synonym">Dermacentor pulchellus</name>
    <dbReference type="NCBI Taxonomy" id="72859"/>
    <lineage>
        <taxon>Eukaryota</taxon>
        <taxon>Metazoa</taxon>
        <taxon>Ecdysozoa</taxon>
        <taxon>Arthropoda</taxon>
        <taxon>Chelicerata</taxon>
        <taxon>Arachnida</taxon>
        <taxon>Acari</taxon>
        <taxon>Parasitiformes</taxon>
        <taxon>Ixodida</taxon>
        <taxon>Ixodoidea</taxon>
        <taxon>Ixodidae</taxon>
        <taxon>Rhipicephalinae</taxon>
        <taxon>Rhipicephalus</taxon>
        <taxon>Rhipicephalus</taxon>
    </lineage>
</organism>
<evidence type="ECO:0000313" key="2">
    <source>
        <dbReference type="EMBL" id="JAA60919.1"/>
    </source>
</evidence>
<name>L7MCJ3_RHIPC</name>
<reference evidence="2" key="1">
    <citation type="submission" date="2012-11" db="EMBL/GenBank/DDBJ databases">
        <authorList>
            <person name="Lucero-Rivera Y.E."/>
            <person name="Tovar-Ramirez D."/>
        </authorList>
    </citation>
    <scope>NUCLEOTIDE SEQUENCE</scope>
    <source>
        <tissue evidence="2">Salivary gland</tissue>
    </source>
</reference>
<dbReference type="AlphaFoldDB" id="L7MCJ3"/>
<dbReference type="EMBL" id="GACK01004115">
    <property type="protein sequence ID" value="JAA60919.1"/>
    <property type="molecule type" value="mRNA"/>
</dbReference>
<keyword evidence="1" id="KW-0732">Signal</keyword>
<feature type="signal peptide" evidence="1">
    <location>
        <begin position="1"/>
        <end position="24"/>
    </location>
</feature>
<reference evidence="2" key="2">
    <citation type="journal article" date="2015" name="J. Proteomics">
        <title>Sexual differences in the sialomes of the zebra tick, Rhipicephalus pulchellus.</title>
        <authorList>
            <person name="Tan A.W."/>
            <person name="Francischetti I.M."/>
            <person name="Slovak M."/>
            <person name="Kini R.M."/>
            <person name="Ribeiro J.M."/>
        </authorList>
    </citation>
    <scope>NUCLEOTIDE SEQUENCE</scope>
    <source>
        <tissue evidence="2">Salivary gland</tissue>
    </source>
</reference>